<dbReference type="Pfam" id="PF01476">
    <property type="entry name" value="LysM"/>
    <property type="match status" value="3"/>
</dbReference>
<protein>
    <submittedName>
        <fullName evidence="4">LysM peptidoglycan-binding domain-containing protein</fullName>
    </submittedName>
</protein>
<dbReference type="EMBL" id="JAUEDK010000003">
    <property type="protein sequence ID" value="MDN0073858.1"/>
    <property type="molecule type" value="Genomic_DNA"/>
</dbReference>
<evidence type="ECO:0000313" key="5">
    <source>
        <dbReference type="Proteomes" id="UP001168540"/>
    </source>
</evidence>
<dbReference type="SUPFAM" id="SSF54106">
    <property type="entry name" value="LysM domain"/>
    <property type="match status" value="2"/>
</dbReference>
<dbReference type="Pfam" id="PF01464">
    <property type="entry name" value="SLT"/>
    <property type="match status" value="1"/>
</dbReference>
<proteinExistence type="inferred from homology"/>
<evidence type="ECO:0000256" key="2">
    <source>
        <dbReference type="SAM" id="SignalP"/>
    </source>
</evidence>
<dbReference type="InterPro" id="IPR036779">
    <property type="entry name" value="LysM_dom_sf"/>
</dbReference>
<feature type="domain" description="LysM" evidence="3">
    <location>
        <begin position="640"/>
        <end position="684"/>
    </location>
</feature>
<evidence type="ECO:0000256" key="1">
    <source>
        <dbReference type="ARBA" id="ARBA00007734"/>
    </source>
</evidence>
<dbReference type="SMART" id="SM00257">
    <property type="entry name" value="LysM"/>
    <property type="match status" value="3"/>
</dbReference>
<dbReference type="RefSeq" id="WP_289828403.1">
    <property type="nucleotide sequence ID" value="NZ_JAUEDK010000003.1"/>
</dbReference>
<dbReference type="Proteomes" id="UP001168540">
    <property type="component" value="Unassembled WGS sequence"/>
</dbReference>
<keyword evidence="2" id="KW-0732">Signal</keyword>
<sequence>MKRFKPLALSLSLLCLYQITAPAQASTADSRGVDIGLSSGLDMMLLNSSLLRNGDNVWERAREGFQMTEVNSELIRRQERYYASRPEYFKRTLDRSRKYLFFIMNEVERRGMPTELAFLPMVESAFNPTAMSSVGASGLWQFMPSTGRQYGLEQTWWYDGRRDVTDATRAALDYLQNLYGMFGDWSLALAAYNWGEGNLSRAIARVRARGEEPTYENINMPAETRNYVPKLLAVRNLLADPAKFGLKLERFQNKPYFVAVTTGKHMDIDIAAKLADMSVSEFKELNPGFNLPVYAYKNGRQMLLPANRLEKFEHNLAKWGDKPLMTWQVYTPGGNESVADVAANYGMSASELRSVNRLAGYTLTAGRPILVAMKGNTNNGAPLIDRDDGTTTAPLMIAKADPAPAISPAVITASLKQPQTPATIATTPTVKVAEVKNVESAKAVPSVPATAVTVAAAAPAPASTPAVAPTIATAATAPPQPAVAQAAPTSTPTKVADVNPAANQVANTASAVAPQLALATPATTTSAPLNVSAATEALALADDAAVSSPAPARTIAVADAAPVVSTTGHHIVASGDTLYNISRRYNMSVADLKSLNGLTDDYVKLGQALSVDKSNLATPTLLVQGNDTSRSKQGLSKVSGEYVAQKGDTLYSIARKFGVAHQDIKRWNRVSMANRLQPGQIVKIQGL</sequence>
<reference evidence="4" key="1">
    <citation type="submission" date="2023-06" db="EMBL/GenBank/DDBJ databases">
        <authorList>
            <person name="Zhang S."/>
        </authorList>
    </citation>
    <scope>NUCLEOTIDE SEQUENCE</scope>
    <source>
        <strain evidence="4">SG2303</strain>
    </source>
</reference>
<dbReference type="InterPro" id="IPR000189">
    <property type="entry name" value="Transglyc_AS"/>
</dbReference>
<dbReference type="Gene3D" id="1.10.530.10">
    <property type="match status" value="1"/>
</dbReference>
<dbReference type="PANTHER" id="PTHR33734:SF22">
    <property type="entry name" value="MEMBRANE-BOUND LYTIC MUREIN TRANSGLYCOSYLASE D"/>
    <property type="match status" value="1"/>
</dbReference>
<gene>
    <name evidence="4" type="ORF">QU481_02995</name>
</gene>
<dbReference type="PROSITE" id="PS51782">
    <property type="entry name" value="LYSM"/>
    <property type="match status" value="2"/>
</dbReference>
<dbReference type="InterPro" id="IPR008258">
    <property type="entry name" value="Transglycosylase_SLT_dom_1"/>
</dbReference>
<keyword evidence="5" id="KW-1185">Reference proteome</keyword>
<evidence type="ECO:0000259" key="3">
    <source>
        <dbReference type="PROSITE" id="PS51782"/>
    </source>
</evidence>
<dbReference type="Gene3D" id="3.10.350.10">
    <property type="entry name" value="LysM domain"/>
    <property type="match status" value="2"/>
</dbReference>
<comment type="caution">
    <text evidence="4">The sequence shown here is derived from an EMBL/GenBank/DDBJ whole genome shotgun (WGS) entry which is preliminary data.</text>
</comment>
<name>A0ABT7XJB0_9NEIS</name>
<feature type="chain" id="PRO_5046194220" evidence="2">
    <location>
        <begin position="26"/>
        <end position="687"/>
    </location>
</feature>
<organism evidence="4 5">
    <name type="scientific">Crenobacter oryzisoli</name>
    <dbReference type="NCBI Taxonomy" id="3056844"/>
    <lineage>
        <taxon>Bacteria</taxon>
        <taxon>Pseudomonadati</taxon>
        <taxon>Pseudomonadota</taxon>
        <taxon>Betaproteobacteria</taxon>
        <taxon>Neisseriales</taxon>
        <taxon>Neisseriaceae</taxon>
        <taxon>Crenobacter</taxon>
    </lineage>
</organism>
<dbReference type="InterPro" id="IPR018392">
    <property type="entry name" value="LysM"/>
</dbReference>
<dbReference type="PROSITE" id="PS00922">
    <property type="entry name" value="TRANSGLYCOSYLASE"/>
    <property type="match status" value="1"/>
</dbReference>
<dbReference type="PANTHER" id="PTHR33734">
    <property type="entry name" value="LYSM DOMAIN-CONTAINING GPI-ANCHORED PROTEIN 2"/>
    <property type="match status" value="1"/>
</dbReference>
<dbReference type="CDD" id="cd16894">
    <property type="entry name" value="MltD-like"/>
    <property type="match status" value="1"/>
</dbReference>
<feature type="signal peptide" evidence="2">
    <location>
        <begin position="1"/>
        <end position="25"/>
    </location>
</feature>
<comment type="similarity">
    <text evidence="1">Belongs to the transglycosylase Slt family.</text>
</comment>
<dbReference type="InterPro" id="IPR023346">
    <property type="entry name" value="Lysozyme-like_dom_sf"/>
</dbReference>
<dbReference type="SUPFAM" id="SSF53955">
    <property type="entry name" value="Lysozyme-like"/>
    <property type="match status" value="1"/>
</dbReference>
<dbReference type="CDD" id="cd00118">
    <property type="entry name" value="LysM"/>
    <property type="match status" value="2"/>
</dbReference>
<feature type="domain" description="LysM" evidence="3">
    <location>
        <begin position="568"/>
        <end position="611"/>
    </location>
</feature>
<accession>A0ABT7XJB0</accession>
<evidence type="ECO:0000313" key="4">
    <source>
        <dbReference type="EMBL" id="MDN0073858.1"/>
    </source>
</evidence>